<keyword evidence="12" id="KW-1185">Reference proteome</keyword>
<dbReference type="GO" id="GO:0007346">
    <property type="term" value="P:regulation of mitotic cell cycle"/>
    <property type="evidence" value="ECO:0007669"/>
    <property type="project" value="TreeGrafter"/>
</dbReference>
<evidence type="ECO:0000313" key="12">
    <source>
        <dbReference type="Proteomes" id="UP000694416"/>
    </source>
</evidence>
<dbReference type="AlphaFoldDB" id="A0A8C9GXI3"/>
<feature type="domain" description="Protein kinase" evidence="10">
    <location>
        <begin position="34"/>
        <end position="133"/>
    </location>
</feature>
<dbReference type="InterPro" id="IPR011009">
    <property type="entry name" value="Kinase-like_dom_sf"/>
</dbReference>
<comment type="similarity">
    <text evidence="1">Belongs to the protein kinase superfamily. CMGC Ser/Thr protein kinase family. CDC2/CDKX subfamily.</text>
</comment>
<accession>A0A8C9GXI3</accession>
<evidence type="ECO:0000256" key="4">
    <source>
        <dbReference type="ARBA" id="ARBA00022679"/>
    </source>
</evidence>
<dbReference type="Gene3D" id="3.30.200.20">
    <property type="entry name" value="Phosphorylase Kinase, domain 1"/>
    <property type="match status" value="1"/>
</dbReference>
<dbReference type="Pfam" id="PF00069">
    <property type="entry name" value="Pkinase"/>
    <property type="match status" value="1"/>
</dbReference>
<keyword evidence="4" id="KW-0808">Transferase</keyword>
<dbReference type="Proteomes" id="UP000694416">
    <property type="component" value="Unplaced"/>
</dbReference>
<evidence type="ECO:0000256" key="6">
    <source>
        <dbReference type="ARBA" id="ARBA00022777"/>
    </source>
</evidence>
<proteinExistence type="inferred from homology"/>
<evidence type="ECO:0000259" key="10">
    <source>
        <dbReference type="PROSITE" id="PS50011"/>
    </source>
</evidence>
<keyword evidence="7" id="KW-0067">ATP-binding</keyword>
<dbReference type="GO" id="GO:0005634">
    <property type="term" value="C:nucleus"/>
    <property type="evidence" value="ECO:0007669"/>
    <property type="project" value="TreeGrafter"/>
</dbReference>
<name>A0A8C9GXI3_9PRIM</name>
<dbReference type="PANTHER" id="PTHR24056:SF107">
    <property type="entry name" value="CYCLIN-DEPENDENT KINASE 11A-RELATED"/>
    <property type="match status" value="1"/>
</dbReference>
<keyword evidence="6" id="KW-0418">Kinase</keyword>
<evidence type="ECO:0000256" key="9">
    <source>
        <dbReference type="ARBA" id="ARBA00048367"/>
    </source>
</evidence>
<evidence type="ECO:0000256" key="7">
    <source>
        <dbReference type="ARBA" id="ARBA00022840"/>
    </source>
</evidence>
<evidence type="ECO:0000313" key="11">
    <source>
        <dbReference type="Ensembl" id="ENSPTEP00000011230.1"/>
    </source>
</evidence>
<dbReference type="InterPro" id="IPR000719">
    <property type="entry name" value="Prot_kinase_dom"/>
</dbReference>
<dbReference type="FunFam" id="3.30.200.20:FF:000054">
    <property type="entry name" value="Cyclin-dependent kinase 11B"/>
    <property type="match status" value="1"/>
</dbReference>
<dbReference type="PANTHER" id="PTHR24056">
    <property type="entry name" value="CELL DIVISION PROTEIN KINASE"/>
    <property type="match status" value="1"/>
</dbReference>
<reference evidence="11" key="2">
    <citation type="submission" date="2025-09" db="UniProtKB">
        <authorList>
            <consortium name="Ensembl"/>
        </authorList>
    </citation>
    <scope>IDENTIFICATION</scope>
</reference>
<evidence type="ECO:0000256" key="2">
    <source>
        <dbReference type="ARBA" id="ARBA00012425"/>
    </source>
</evidence>
<dbReference type="SUPFAM" id="SSF56112">
    <property type="entry name" value="Protein kinase-like (PK-like)"/>
    <property type="match status" value="1"/>
</dbReference>
<comment type="catalytic activity">
    <reaction evidence="8">
        <text>L-threonyl-[protein] + ATP = O-phospho-L-threonyl-[protein] + ADP + H(+)</text>
        <dbReference type="Rhea" id="RHEA:46608"/>
        <dbReference type="Rhea" id="RHEA-COMP:11060"/>
        <dbReference type="Rhea" id="RHEA-COMP:11605"/>
        <dbReference type="ChEBI" id="CHEBI:15378"/>
        <dbReference type="ChEBI" id="CHEBI:30013"/>
        <dbReference type="ChEBI" id="CHEBI:30616"/>
        <dbReference type="ChEBI" id="CHEBI:61977"/>
        <dbReference type="ChEBI" id="CHEBI:456216"/>
        <dbReference type="EC" id="2.7.11.22"/>
    </reaction>
</comment>
<evidence type="ECO:0000256" key="8">
    <source>
        <dbReference type="ARBA" id="ARBA00047811"/>
    </source>
</evidence>
<dbReference type="InterPro" id="IPR050108">
    <property type="entry name" value="CDK"/>
</dbReference>
<evidence type="ECO:0000256" key="1">
    <source>
        <dbReference type="ARBA" id="ARBA00006485"/>
    </source>
</evidence>
<reference evidence="11" key="1">
    <citation type="submission" date="2025-08" db="UniProtKB">
        <authorList>
            <consortium name="Ensembl"/>
        </authorList>
    </citation>
    <scope>IDENTIFICATION</scope>
</reference>
<keyword evidence="5" id="KW-0547">Nucleotide-binding</keyword>
<organism evidence="11 12">
    <name type="scientific">Piliocolobus tephrosceles</name>
    <name type="common">Ugandan red Colobus</name>
    <dbReference type="NCBI Taxonomy" id="591936"/>
    <lineage>
        <taxon>Eukaryota</taxon>
        <taxon>Metazoa</taxon>
        <taxon>Chordata</taxon>
        <taxon>Craniata</taxon>
        <taxon>Vertebrata</taxon>
        <taxon>Euteleostomi</taxon>
        <taxon>Mammalia</taxon>
        <taxon>Eutheria</taxon>
        <taxon>Euarchontoglires</taxon>
        <taxon>Primates</taxon>
        <taxon>Haplorrhini</taxon>
        <taxon>Catarrhini</taxon>
        <taxon>Cercopithecidae</taxon>
        <taxon>Colobinae</taxon>
        <taxon>Piliocolobus</taxon>
    </lineage>
</organism>
<comment type="catalytic activity">
    <reaction evidence="9">
        <text>L-seryl-[protein] + ATP = O-phospho-L-seryl-[protein] + ADP + H(+)</text>
        <dbReference type="Rhea" id="RHEA:17989"/>
        <dbReference type="Rhea" id="RHEA-COMP:9863"/>
        <dbReference type="Rhea" id="RHEA-COMP:11604"/>
        <dbReference type="ChEBI" id="CHEBI:15378"/>
        <dbReference type="ChEBI" id="CHEBI:29999"/>
        <dbReference type="ChEBI" id="CHEBI:30616"/>
        <dbReference type="ChEBI" id="CHEBI:83421"/>
        <dbReference type="ChEBI" id="CHEBI:456216"/>
        <dbReference type="EC" id="2.7.11.22"/>
    </reaction>
</comment>
<protein>
    <recommendedName>
        <fullName evidence="2">cyclin-dependent kinase</fullName>
        <ecNumber evidence="2">2.7.11.22</ecNumber>
    </recommendedName>
</protein>
<evidence type="ECO:0000256" key="3">
    <source>
        <dbReference type="ARBA" id="ARBA00022527"/>
    </source>
</evidence>
<dbReference type="Ensembl" id="ENSPTET00000016955.1">
    <property type="protein sequence ID" value="ENSPTEP00000011230.1"/>
    <property type="gene ID" value="ENSPTEG00000012667.1"/>
</dbReference>
<dbReference type="PROSITE" id="PS50011">
    <property type="entry name" value="PROTEIN_KINASE_DOM"/>
    <property type="match status" value="1"/>
</dbReference>
<sequence length="133" mass="15229">MSDSECNESCTYTSDSENDITTCVLEGCRSIKNYKKLNKISEGTYGTVYRAKNKKNKKIVALKQLKHCSNIQNKGFALTSLREINILLQLKHENILSIKEVIIGKHLNEIYLVMEYIEHELKILLDSKASLFT</sequence>
<dbReference type="GO" id="GO:0005524">
    <property type="term" value="F:ATP binding"/>
    <property type="evidence" value="ECO:0007669"/>
    <property type="project" value="UniProtKB-KW"/>
</dbReference>
<keyword evidence="3" id="KW-0723">Serine/threonine-protein kinase</keyword>
<dbReference type="GO" id="GO:0004693">
    <property type="term" value="F:cyclin-dependent protein serine/threonine kinase activity"/>
    <property type="evidence" value="ECO:0007669"/>
    <property type="project" value="UniProtKB-EC"/>
</dbReference>
<dbReference type="EC" id="2.7.11.22" evidence="2"/>
<evidence type="ECO:0000256" key="5">
    <source>
        <dbReference type="ARBA" id="ARBA00022741"/>
    </source>
</evidence>